<dbReference type="Proteomes" id="UP000235672">
    <property type="component" value="Unassembled WGS sequence"/>
</dbReference>
<proteinExistence type="predicted"/>
<reference evidence="1 2" key="1">
    <citation type="submission" date="2016-05" db="EMBL/GenBank/DDBJ databases">
        <title>A degradative enzymes factory behind the ericoid mycorrhizal symbiosis.</title>
        <authorList>
            <consortium name="DOE Joint Genome Institute"/>
            <person name="Martino E."/>
            <person name="Morin E."/>
            <person name="Grelet G."/>
            <person name="Kuo A."/>
            <person name="Kohler A."/>
            <person name="Daghino S."/>
            <person name="Barry K."/>
            <person name="Choi C."/>
            <person name="Cichocki N."/>
            <person name="Clum A."/>
            <person name="Copeland A."/>
            <person name="Hainaut M."/>
            <person name="Haridas S."/>
            <person name="Labutti K."/>
            <person name="Lindquist E."/>
            <person name="Lipzen A."/>
            <person name="Khouja H.-R."/>
            <person name="Murat C."/>
            <person name="Ohm R."/>
            <person name="Olson A."/>
            <person name="Spatafora J."/>
            <person name="Veneault-Fourrey C."/>
            <person name="Henrissat B."/>
            <person name="Grigoriev I."/>
            <person name="Martin F."/>
            <person name="Perotto S."/>
        </authorList>
    </citation>
    <scope>NUCLEOTIDE SEQUENCE [LARGE SCALE GENOMIC DNA]</scope>
    <source>
        <strain evidence="1 2">UAMH 7357</strain>
    </source>
</reference>
<evidence type="ECO:0000313" key="2">
    <source>
        <dbReference type="Proteomes" id="UP000235672"/>
    </source>
</evidence>
<dbReference type="EMBL" id="KZ613466">
    <property type="protein sequence ID" value="PMD27372.1"/>
    <property type="molecule type" value="Genomic_DNA"/>
</dbReference>
<dbReference type="AlphaFoldDB" id="A0A2J6QM86"/>
<evidence type="ECO:0000313" key="1">
    <source>
        <dbReference type="EMBL" id="PMD27372.1"/>
    </source>
</evidence>
<gene>
    <name evidence="1" type="ORF">NA56DRAFT_726360</name>
</gene>
<accession>A0A2J6QM86</accession>
<sequence>MLTPQRAPGGGVAAVSRRFLWVKLSCQPKERRKSDAERLMNRRSFRETSDLFSVSDPIGHNSEFLLPIIFVIKSPAMLPNLPMCEIPLPFSGGYFGGMPATMPRGLGVAFDFVVRNKTKPTFKISNLSDEAILVFNLDDALKLSPEPPPPIPNCAEVVASLFSVGDP</sequence>
<organism evidence="1 2">
    <name type="scientific">Hyaloscypha hepaticicola</name>
    <dbReference type="NCBI Taxonomy" id="2082293"/>
    <lineage>
        <taxon>Eukaryota</taxon>
        <taxon>Fungi</taxon>
        <taxon>Dikarya</taxon>
        <taxon>Ascomycota</taxon>
        <taxon>Pezizomycotina</taxon>
        <taxon>Leotiomycetes</taxon>
        <taxon>Helotiales</taxon>
        <taxon>Hyaloscyphaceae</taxon>
        <taxon>Hyaloscypha</taxon>
    </lineage>
</organism>
<protein>
    <submittedName>
        <fullName evidence="1">Uncharacterized protein</fullName>
    </submittedName>
</protein>
<name>A0A2J6QM86_9HELO</name>
<keyword evidence="2" id="KW-1185">Reference proteome</keyword>